<dbReference type="EC" id="2.7.1.-" evidence="12"/>
<evidence type="ECO:0000259" key="13">
    <source>
        <dbReference type="Pfam" id="PF00349"/>
    </source>
</evidence>
<name>A0A6G3MEY4_HENSL</name>
<dbReference type="GO" id="GO:0004340">
    <property type="term" value="F:glucokinase activity"/>
    <property type="evidence" value="ECO:0007669"/>
    <property type="project" value="TreeGrafter"/>
</dbReference>
<dbReference type="Gene3D" id="3.30.420.40">
    <property type="match status" value="1"/>
</dbReference>
<feature type="domain" description="Hexokinase C-terminal" evidence="14">
    <location>
        <begin position="183"/>
        <end position="408"/>
    </location>
</feature>
<evidence type="ECO:0000256" key="1">
    <source>
        <dbReference type="ARBA" id="ARBA00004888"/>
    </source>
</evidence>
<dbReference type="PROSITE" id="PS51748">
    <property type="entry name" value="HEXOKINASE_2"/>
    <property type="match status" value="1"/>
</dbReference>
<protein>
    <recommendedName>
        <fullName evidence="12">Phosphotransferase</fullName>
        <ecNumber evidence="12">2.7.1.-</ecNumber>
    </recommendedName>
</protein>
<keyword evidence="5 12" id="KW-0547">Nucleotide-binding</keyword>
<comment type="similarity">
    <text evidence="3 12">Belongs to the hexokinase family.</text>
</comment>
<reference evidence="15" key="1">
    <citation type="submission" date="2018-11" db="EMBL/GenBank/DDBJ databases">
        <title>Henneguya salminicola genome and transcriptome.</title>
        <authorList>
            <person name="Yahalomi D."/>
            <person name="Atkinson S.D."/>
            <person name="Neuhof M."/>
            <person name="Chang E.S."/>
            <person name="Philippe H."/>
            <person name="Cartwright P."/>
            <person name="Bartholomew J.L."/>
            <person name="Huchon D."/>
        </authorList>
    </citation>
    <scope>NUCLEOTIDE SEQUENCE</scope>
    <source>
        <strain evidence="15">Hz1</strain>
        <tissue evidence="15">Whole</tissue>
    </source>
</reference>
<evidence type="ECO:0000256" key="3">
    <source>
        <dbReference type="ARBA" id="ARBA00009225"/>
    </source>
</evidence>
<dbReference type="PANTHER" id="PTHR19443">
    <property type="entry name" value="HEXOKINASE"/>
    <property type="match status" value="1"/>
</dbReference>
<dbReference type="Pfam" id="PF03727">
    <property type="entry name" value="Hexokinase_2"/>
    <property type="match status" value="1"/>
</dbReference>
<dbReference type="InterPro" id="IPR001312">
    <property type="entry name" value="Hexokinase"/>
</dbReference>
<comment type="catalytic activity">
    <reaction evidence="9">
        <text>a D-hexose + ATP = a D-hexose 6-phosphate + ADP + H(+)</text>
        <dbReference type="Rhea" id="RHEA:22740"/>
        <dbReference type="ChEBI" id="CHEBI:4194"/>
        <dbReference type="ChEBI" id="CHEBI:15378"/>
        <dbReference type="ChEBI" id="CHEBI:30616"/>
        <dbReference type="ChEBI" id="CHEBI:229467"/>
        <dbReference type="ChEBI" id="CHEBI:456216"/>
        <dbReference type="EC" id="2.7.1.1"/>
    </reaction>
    <physiologicalReaction direction="left-to-right" evidence="9">
        <dbReference type="Rhea" id="RHEA:22741"/>
    </physiologicalReaction>
</comment>
<evidence type="ECO:0000259" key="14">
    <source>
        <dbReference type="Pfam" id="PF03727"/>
    </source>
</evidence>
<evidence type="ECO:0000256" key="11">
    <source>
        <dbReference type="ARBA" id="ARBA00048160"/>
    </source>
</evidence>
<dbReference type="UniPathway" id="UPA00242"/>
<dbReference type="AlphaFoldDB" id="A0A6G3MEY4"/>
<keyword evidence="8 12" id="KW-0324">Glycolysis</keyword>
<dbReference type="GO" id="GO:0008865">
    <property type="term" value="F:fructokinase activity"/>
    <property type="evidence" value="ECO:0007669"/>
    <property type="project" value="TreeGrafter"/>
</dbReference>
<organism evidence="15">
    <name type="scientific">Henneguya salminicola</name>
    <name type="common">Myxosporean</name>
    <dbReference type="NCBI Taxonomy" id="69463"/>
    <lineage>
        <taxon>Eukaryota</taxon>
        <taxon>Metazoa</taxon>
        <taxon>Cnidaria</taxon>
        <taxon>Myxozoa</taxon>
        <taxon>Myxosporea</taxon>
        <taxon>Bivalvulida</taxon>
        <taxon>Platysporina</taxon>
        <taxon>Myxobolidae</taxon>
        <taxon>Henneguya</taxon>
    </lineage>
</organism>
<dbReference type="GO" id="GO:0006006">
    <property type="term" value="P:glucose metabolic process"/>
    <property type="evidence" value="ECO:0007669"/>
    <property type="project" value="TreeGrafter"/>
</dbReference>
<evidence type="ECO:0000256" key="7">
    <source>
        <dbReference type="ARBA" id="ARBA00022840"/>
    </source>
</evidence>
<keyword evidence="4 12" id="KW-0808">Transferase</keyword>
<dbReference type="Pfam" id="PF00349">
    <property type="entry name" value="Hexokinase_1"/>
    <property type="match status" value="1"/>
</dbReference>
<dbReference type="InterPro" id="IPR043129">
    <property type="entry name" value="ATPase_NBD"/>
</dbReference>
<dbReference type="UniPathway" id="UPA00109">
    <property type="reaction ID" value="UER00180"/>
</dbReference>
<dbReference type="GO" id="GO:0001678">
    <property type="term" value="P:intracellular glucose homeostasis"/>
    <property type="evidence" value="ECO:0007669"/>
    <property type="project" value="InterPro"/>
</dbReference>
<dbReference type="InterPro" id="IPR022672">
    <property type="entry name" value="Hexokinase_N"/>
</dbReference>
<evidence type="ECO:0000256" key="5">
    <source>
        <dbReference type="ARBA" id="ARBA00022741"/>
    </source>
</evidence>
<accession>A0A6G3MEY4</accession>
<dbReference type="PRINTS" id="PR00475">
    <property type="entry name" value="HEXOKINASE"/>
</dbReference>
<evidence type="ECO:0000256" key="12">
    <source>
        <dbReference type="RuleBase" id="RU362007"/>
    </source>
</evidence>
<dbReference type="EMBL" id="GHBP01000968">
    <property type="protein sequence ID" value="NDJ92543.1"/>
    <property type="molecule type" value="Transcribed_RNA"/>
</dbReference>
<comment type="pathway">
    <text evidence="1">Carbohydrate degradation; glycolysis; D-glyceraldehyde 3-phosphate and glycerone phosphate from D-glucose: step 1/4.</text>
</comment>
<dbReference type="PANTHER" id="PTHR19443:SF16">
    <property type="entry name" value="HEXOKINASE TYPE 1-RELATED"/>
    <property type="match status" value="1"/>
</dbReference>
<evidence type="ECO:0000256" key="8">
    <source>
        <dbReference type="ARBA" id="ARBA00023152"/>
    </source>
</evidence>
<feature type="domain" description="Hexokinase N-terminal" evidence="13">
    <location>
        <begin position="2"/>
        <end position="175"/>
    </location>
</feature>
<evidence type="ECO:0000256" key="9">
    <source>
        <dbReference type="ARBA" id="ARBA00044613"/>
    </source>
</evidence>
<dbReference type="Gene3D" id="3.40.367.20">
    <property type="match status" value="1"/>
</dbReference>
<dbReference type="GO" id="GO:0006096">
    <property type="term" value="P:glycolytic process"/>
    <property type="evidence" value="ECO:0007669"/>
    <property type="project" value="UniProtKB-UniPathway"/>
</dbReference>
<dbReference type="InterPro" id="IPR022673">
    <property type="entry name" value="Hexokinase_C"/>
</dbReference>
<dbReference type="GO" id="GO:0005524">
    <property type="term" value="F:ATP binding"/>
    <property type="evidence" value="ECO:0007669"/>
    <property type="project" value="UniProtKB-UniRule"/>
</dbReference>
<dbReference type="SUPFAM" id="SSF53067">
    <property type="entry name" value="Actin-like ATPase domain"/>
    <property type="match status" value="2"/>
</dbReference>
<proteinExistence type="inferred from homology"/>
<dbReference type="FunFam" id="3.40.367.20:FF:000020">
    <property type="entry name" value="Hexokinase-1"/>
    <property type="match status" value="1"/>
</dbReference>
<dbReference type="GO" id="GO:0005536">
    <property type="term" value="F:D-glucose binding"/>
    <property type="evidence" value="ECO:0007669"/>
    <property type="project" value="InterPro"/>
</dbReference>
<keyword evidence="6 12" id="KW-0418">Kinase</keyword>
<evidence type="ECO:0000256" key="6">
    <source>
        <dbReference type="ARBA" id="ARBA00022777"/>
    </source>
</evidence>
<evidence type="ECO:0000256" key="10">
    <source>
        <dbReference type="ARBA" id="ARBA00047905"/>
    </source>
</evidence>
<sequence length="419" mass="46410">MREAFLRGLHKDPNVFNHSPIKMLPTYLSVVPNGTEVGKFISIDLGGSNFRFFAINIIDGNLSSKALHYPVLEIAMTGDRDDLFDFMAKCIKESLIKLEINVKIIEFLGFTFSFPVKQLALNSGIATYFTKGFCTKNVVGHDVVALMTSACKKLELKILDYVLINDTTGTLLCGAFENPDTIIGIINGTGTNACYIENIDKVKKYESANSVKQLLINTEWGSFGEDGGLNSILTKFDINNDSQSINSGKQILEKLCSGMYLGEIARLIFISFENTLILFVQEIPEELKIKNSFPTSYISKSYDKNEFIKCFKETYHYDLNDIEYHNIAYVCDIVSYRSACLSAIGLAAIIQKMGVKRGTIAGDGSMFKLHPRFLKYVEQVLTCLVDGQFTILLVEDGSGKGAALAACVASSNKHNSTLH</sequence>
<evidence type="ECO:0000256" key="4">
    <source>
        <dbReference type="ARBA" id="ARBA00022679"/>
    </source>
</evidence>
<comment type="catalytic activity">
    <reaction evidence="11">
        <text>D-glucose + ATP = D-glucose 6-phosphate + ADP + H(+)</text>
        <dbReference type="Rhea" id="RHEA:17825"/>
        <dbReference type="ChEBI" id="CHEBI:4167"/>
        <dbReference type="ChEBI" id="CHEBI:15378"/>
        <dbReference type="ChEBI" id="CHEBI:30616"/>
        <dbReference type="ChEBI" id="CHEBI:61548"/>
        <dbReference type="ChEBI" id="CHEBI:456216"/>
        <dbReference type="EC" id="2.7.1.1"/>
    </reaction>
    <physiologicalReaction direction="left-to-right" evidence="11">
        <dbReference type="Rhea" id="RHEA:17826"/>
    </physiologicalReaction>
</comment>
<keyword evidence="7 12" id="KW-0067">ATP-binding</keyword>
<evidence type="ECO:0000313" key="15">
    <source>
        <dbReference type="EMBL" id="NDJ92543.1"/>
    </source>
</evidence>
<dbReference type="GO" id="GO:0005829">
    <property type="term" value="C:cytosol"/>
    <property type="evidence" value="ECO:0007669"/>
    <property type="project" value="TreeGrafter"/>
</dbReference>
<dbReference type="GO" id="GO:0005739">
    <property type="term" value="C:mitochondrion"/>
    <property type="evidence" value="ECO:0007669"/>
    <property type="project" value="TreeGrafter"/>
</dbReference>
<evidence type="ECO:0000256" key="2">
    <source>
        <dbReference type="ARBA" id="ARBA00005028"/>
    </source>
</evidence>
<comment type="catalytic activity">
    <reaction evidence="10">
        <text>D-fructose + ATP = D-fructose 6-phosphate + ADP + H(+)</text>
        <dbReference type="Rhea" id="RHEA:16125"/>
        <dbReference type="ChEBI" id="CHEBI:15378"/>
        <dbReference type="ChEBI" id="CHEBI:30616"/>
        <dbReference type="ChEBI" id="CHEBI:37721"/>
        <dbReference type="ChEBI" id="CHEBI:61527"/>
        <dbReference type="ChEBI" id="CHEBI:456216"/>
        <dbReference type="EC" id="2.7.1.1"/>
    </reaction>
    <physiologicalReaction direction="left-to-right" evidence="10">
        <dbReference type="Rhea" id="RHEA:16126"/>
    </physiologicalReaction>
</comment>
<comment type="pathway">
    <text evidence="2">Carbohydrate metabolism; hexose metabolism.</text>
</comment>